<dbReference type="InterPro" id="IPR003369">
    <property type="entry name" value="TatA/B/E"/>
</dbReference>
<evidence type="ECO:0000256" key="8">
    <source>
        <dbReference type="SAM" id="MobiDB-lite"/>
    </source>
</evidence>
<evidence type="ECO:0000256" key="6">
    <source>
        <dbReference type="ARBA" id="ARBA00023010"/>
    </source>
</evidence>
<dbReference type="AlphaFoldDB" id="A0A6J6F4R7"/>
<gene>
    <name evidence="9" type="ORF">UFOPK1788_00067</name>
</gene>
<name>A0A6J6F4R7_9ZZZZ</name>
<evidence type="ECO:0000313" key="9">
    <source>
        <dbReference type="EMBL" id="CAB4583781.1"/>
    </source>
</evidence>
<keyword evidence="4" id="KW-0653">Protein transport</keyword>
<dbReference type="Pfam" id="PF02416">
    <property type="entry name" value="TatA_B_E"/>
    <property type="match status" value="1"/>
</dbReference>
<keyword evidence="2" id="KW-0813">Transport</keyword>
<evidence type="ECO:0000256" key="5">
    <source>
        <dbReference type="ARBA" id="ARBA00022989"/>
    </source>
</evidence>
<sequence>MSFGLTIEKLFLIGLVALLIVGPDRLPAYSAQLARLVKRLRGMAKGAETRLRDEMGDDFDAVEWKSLDPRQYDPRRIIRDALKDEPVTPAATGTVRESAYAQRKRREAESGVTPYDSEST</sequence>
<evidence type="ECO:0000256" key="1">
    <source>
        <dbReference type="ARBA" id="ARBA00004167"/>
    </source>
</evidence>
<dbReference type="PRINTS" id="PR01506">
    <property type="entry name" value="TATBPROTEIN"/>
</dbReference>
<keyword evidence="3" id="KW-0812">Transmembrane</keyword>
<feature type="region of interest" description="Disordered" evidence="8">
    <location>
        <begin position="88"/>
        <end position="120"/>
    </location>
</feature>
<proteinExistence type="predicted"/>
<protein>
    <submittedName>
        <fullName evidence="9">Unannotated protein</fullName>
    </submittedName>
</protein>
<evidence type="ECO:0000256" key="7">
    <source>
        <dbReference type="ARBA" id="ARBA00023136"/>
    </source>
</evidence>
<evidence type="ECO:0000256" key="3">
    <source>
        <dbReference type="ARBA" id="ARBA00022692"/>
    </source>
</evidence>
<keyword evidence="7" id="KW-0472">Membrane</keyword>
<organism evidence="9">
    <name type="scientific">freshwater metagenome</name>
    <dbReference type="NCBI Taxonomy" id="449393"/>
    <lineage>
        <taxon>unclassified sequences</taxon>
        <taxon>metagenomes</taxon>
        <taxon>ecological metagenomes</taxon>
    </lineage>
</organism>
<keyword evidence="5" id="KW-1133">Transmembrane helix</keyword>
<evidence type="ECO:0000256" key="2">
    <source>
        <dbReference type="ARBA" id="ARBA00022448"/>
    </source>
</evidence>
<accession>A0A6J6F4R7</accession>
<reference evidence="9" key="1">
    <citation type="submission" date="2020-05" db="EMBL/GenBank/DDBJ databases">
        <authorList>
            <person name="Chiriac C."/>
            <person name="Salcher M."/>
            <person name="Ghai R."/>
            <person name="Kavagutti S V."/>
        </authorList>
    </citation>
    <scope>NUCLEOTIDE SEQUENCE</scope>
</reference>
<keyword evidence="6" id="KW-0811">Translocation</keyword>
<evidence type="ECO:0000256" key="4">
    <source>
        <dbReference type="ARBA" id="ARBA00022927"/>
    </source>
</evidence>
<dbReference type="Gene3D" id="1.20.5.3310">
    <property type="match status" value="1"/>
</dbReference>
<comment type="subcellular location">
    <subcellularLocation>
        <location evidence="1">Membrane</location>
        <topology evidence="1">Single-pass membrane protein</topology>
    </subcellularLocation>
</comment>
<dbReference type="EMBL" id="CAEZUE010000004">
    <property type="protein sequence ID" value="CAB4583781.1"/>
    <property type="molecule type" value="Genomic_DNA"/>
</dbReference>